<keyword evidence="1" id="KW-0802">TPR repeat</keyword>
<proteinExistence type="predicted"/>
<keyword evidence="2" id="KW-0812">Transmembrane</keyword>
<dbReference type="EMBL" id="DQWS01000095">
    <property type="protein sequence ID" value="HDD52908.1"/>
    <property type="molecule type" value="Genomic_DNA"/>
</dbReference>
<dbReference type="InterPro" id="IPR019734">
    <property type="entry name" value="TPR_rpt"/>
</dbReference>
<accession>A0A7C0U5X5</accession>
<keyword evidence="2" id="KW-1133">Transmembrane helix</keyword>
<feature type="repeat" description="TPR" evidence="1">
    <location>
        <begin position="64"/>
        <end position="97"/>
    </location>
</feature>
<sequence>MEVKNNFERRTLNGFEIMRWLVLPLSAFLLWVSLGPFGAWVVGDPAKDPFRVLPRAITVDPLDYRWPYYLAQAYWGMGKRREAKSYFSKSLRLNPLDSVVWSSLADLCLDEGRKEDALLALKNAASLDPSSAFIQWRVLVRLLSLDLPSARGIAQELVSRLLILEPSKRRNLFALGEMLVGGGGMEKLLPRDEGVWRAYLRWLISRGEVERAMVVWREMGEWGWKDRRLFRGVVDGLIARGAVAQAWEVWREEFPQDPFIHNGGFERDLLGFGFGWRFNSRISGLKSWGFACREKVEGRRSLYLEFDGEHNPQVSWPRQLVYVGTPGTYRLSAYVRTEGVTGATGFSLSVWGKGFRAQCRELRGYNPWRWVQVEFQVQEPGPCWVALVRRATRKLNRFLGGKVWIDQVVLERLDEEGVSQGNPG</sequence>
<gene>
    <name evidence="3" type="ORF">ENF32_02420</name>
</gene>
<dbReference type="InterPro" id="IPR011990">
    <property type="entry name" value="TPR-like_helical_dom_sf"/>
</dbReference>
<protein>
    <submittedName>
        <fullName evidence="3">Tetratricopeptide repeat protein</fullName>
    </submittedName>
</protein>
<dbReference type="PROSITE" id="PS50005">
    <property type="entry name" value="TPR"/>
    <property type="match status" value="2"/>
</dbReference>
<reference evidence="3" key="1">
    <citation type="journal article" date="2020" name="mSystems">
        <title>Genome- and Community-Level Interaction Insights into Carbon Utilization and Element Cycling Functions of Hydrothermarchaeota in Hydrothermal Sediment.</title>
        <authorList>
            <person name="Zhou Z."/>
            <person name="Liu Y."/>
            <person name="Xu W."/>
            <person name="Pan J."/>
            <person name="Luo Z.H."/>
            <person name="Li M."/>
        </authorList>
    </citation>
    <scope>NUCLEOTIDE SEQUENCE [LARGE SCALE GENOMIC DNA]</scope>
    <source>
        <strain evidence="3">HyVt-115</strain>
    </source>
</reference>
<dbReference type="SUPFAM" id="SSF48452">
    <property type="entry name" value="TPR-like"/>
    <property type="match status" value="1"/>
</dbReference>
<dbReference type="Proteomes" id="UP000885690">
    <property type="component" value="Unassembled WGS sequence"/>
</dbReference>
<feature type="transmembrane region" description="Helical" evidence="2">
    <location>
        <begin position="20"/>
        <end position="42"/>
    </location>
</feature>
<dbReference type="Pfam" id="PF13432">
    <property type="entry name" value="TPR_16"/>
    <property type="match status" value="1"/>
</dbReference>
<feature type="repeat" description="TPR" evidence="1">
    <location>
        <begin position="98"/>
        <end position="131"/>
    </location>
</feature>
<evidence type="ECO:0000313" key="3">
    <source>
        <dbReference type="EMBL" id="HDD52908.1"/>
    </source>
</evidence>
<dbReference type="Gene3D" id="1.25.40.10">
    <property type="entry name" value="Tetratricopeptide repeat domain"/>
    <property type="match status" value="1"/>
</dbReference>
<comment type="caution">
    <text evidence="3">The sequence shown here is derived from an EMBL/GenBank/DDBJ whole genome shotgun (WGS) entry which is preliminary data.</text>
</comment>
<evidence type="ECO:0000256" key="2">
    <source>
        <dbReference type="SAM" id="Phobius"/>
    </source>
</evidence>
<dbReference type="Gene3D" id="2.60.120.260">
    <property type="entry name" value="Galactose-binding domain-like"/>
    <property type="match status" value="1"/>
</dbReference>
<organism evidence="3">
    <name type="scientific">Thermosulfidibacter takaii</name>
    <dbReference type="NCBI Taxonomy" id="412593"/>
    <lineage>
        <taxon>Bacteria</taxon>
        <taxon>Pseudomonadati</taxon>
        <taxon>Thermosulfidibacterota</taxon>
        <taxon>Thermosulfidibacteria</taxon>
        <taxon>Thermosulfidibacterales</taxon>
        <taxon>Thermosulfidibacteraceae</taxon>
    </lineage>
</organism>
<dbReference type="AlphaFoldDB" id="A0A7C0U5X5"/>
<evidence type="ECO:0000256" key="1">
    <source>
        <dbReference type="PROSITE-ProRule" id="PRU00339"/>
    </source>
</evidence>
<keyword evidence="2" id="KW-0472">Membrane</keyword>
<name>A0A7C0U5X5_9BACT</name>
<dbReference type="SMART" id="SM00028">
    <property type="entry name" value="TPR"/>
    <property type="match status" value="2"/>
</dbReference>